<gene>
    <name evidence="3" type="ORF">DXZ20_20355</name>
</gene>
<dbReference type="EMBL" id="QXHD01000004">
    <property type="protein sequence ID" value="NEZ57953.1"/>
    <property type="molecule type" value="Genomic_DNA"/>
</dbReference>
<proteinExistence type="inferred from homology"/>
<evidence type="ECO:0000256" key="1">
    <source>
        <dbReference type="ARBA" id="ARBA00008814"/>
    </source>
</evidence>
<evidence type="ECO:0000313" key="3">
    <source>
        <dbReference type="EMBL" id="NEZ57953.1"/>
    </source>
</evidence>
<dbReference type="Pfam" id="PF01497">
    <property type="entry name" value="Peripla_BP_2"/>
    <property type="match status" value="1"/>
</dbReference>
<dbReference type="CDD" id="cd01141">
    <property type="entry name" value="TroA_d"/>
    <property type="match status" value="1"/>
</dbReference>
<dbReference type="PROSITE" id="PS50983">
    <property type="entry name" value="FE_B12_PBP"/>
    <property type="match status" value="1"/>
</dbReference>
<dbReference type="GO" id="GO:0071281">
    <property type="term" value="P:cellular response to iron ion"/>
    <property type="evidence" value="ECO:0007669"/>
    <property type="project" value="TreeGrafter"/>
</dbReference>
<dbReference type="PANTHER" id="PTHR30535">
    <property type="entry name" value="VITAMIN B12-BINDING PROTEIN"/>
    <property type="match status" value="1"/>
</dbReference>
<dbReference type="PANTHER" id="PTHR30535:SF34">
    <property type="entry name" value="MOLYBDATE-BINDING PROTEIN MOLA"/>
    <property type="match status" value="1"/>
</dbReference>
<organism evidence="3 4">
    <name type="scientific">Adonisia turfae CCMR0081</name>
    <dbReference type="NCBI Taxonomy" id="2292702"/>
    <lineage>
        <taxon>Bacteria</taxon>
        <taxon>Bacillati</taxon>
        <taxon>Cyanobacteriota</taxon>
        <taxon>Adonisia</taxon>
        <taxon>Adonisia turfae</taxon>
    </lineage>
</organism>
<dbReference type="RefSeq" id="WP_250564644.1">
    <property type="nucleotide sequence ID" value="NZ_QXHD01000004.1"/>
</dbReference>
<reference evidence="3 4" key="1">
    <citation type="journal article" date="2020" name="Microb. Ecol.">
        <title>Ecogenomics of the Marine Benthic Filamentous Cyanobacterium Adonisia.</title>
        <authorList>
            <person name="Walter J.M."/>
            <person name="Coutinho F.H."/>
            <person name="Leomil L."/>
            <person name="Hargreaves P.I."/>
            <person name="Campeao M.E."/>
            <person name="Vieira V.V."/>
            <person name="Silva B.S."/>
            <person name="Fistarol G.O."/>
            <person name="Salomon P.S."/>
            <person name="Sawabe T."/>
            <person name="Mino S."/>
            <person name="Hosokawa M."/>
            <person name="Miyashita H."/>
            <person name="Maruyama F."/>
            <person name="van Verk M.C."/>
            <person name="Dutilh B.E."/>
            <person name="Thompson C.C."/>
            <person name="Thompson F.L."/>
        </authorList>
    </citation>
    <scope>NUCLEOTIDE SEQUENCE [LARGE SCALE GENOMIC DNA]</scope>
    <source>
        <strain evidence="3 4">CCMR0081</strain>
    </source>
</reference>
<dbReference type="SUPFAM" id="SSF53807">
    <property type="entry name" value="Helical backbone' metal receptor"/>
    <property type="match status" value="1"/>
</dbReference>
<sequence>MDRFEKLASVLLVKGDYRGGSTTSTSSILKSVTTVLLLGLLATAGCRQLPSEPATADNHAACVADYNPATDYFPNKVQPKYATGFSVDYYNHYKVVTVTQPWQAANETFEYLLVQCGTPVPEGFEEAQVIQVPVNTVVTLSTTYLPHLELLNQLDGLVGMDDFSFVYTPSVRQKIEQGELIAFSSGKTLDLERLLVSEPELIMTYGIGDPDVDGYGRLIQAGLPVVLAGEYVENSPLGRAEWLLFTALFFNQEAKAQQVFTDISTEYESLVELTAGLLDRPTVFSGFSYEGTWYMPGGKSYAAQLLRDAGSAYLWEENESTVTIPLDFESVVDQAATADVWVNVSQDWFSYGDAIATDPRYGSFDAFKQGNVFNNNARINDTGGNDYWESGAVKPHLLLADLVKIFHPQLLPDHELVYYQKLEP</sequence>
<dbReference type="AlphaFoldDB" id="A0A6M0RQ91"/>
<protein>
    <submittedName>
        <fullName evidence="3">ABC transporter substrate-binding protein</fullName>
    </submittedName>
</protein>
<dbReference type="Gene3D" id="3.40.50.1980">
    <property type="entry name" value="Nitrogenase molybdenum iron protein domain"/>
    <property type="match status" value="2"/>
</dbReference>
<dbReference type="Proteomes" id="UP000481033">
    <property type="component" value="Unassembled WGS sequence"/>
</dbReference>
<evidence type="ECO:0000259" key="2">
    <source>
        <dbReference type="PROSITE" id="PS50983"/>
    </source>
</evidence>
<feature type="domain" description="Fe/B12 periplasmic-binding" evidence="2">
    <location>
        <begin position="136"/>
        <end position="410"/>
    </location>
</feature>
<accession>A0A6M0RQ91</accession>
<name>A0A6M0RQ91_9CYAN</name>
<comment type="caution">
    <text evidence="3">The sequence shown here is derived from an EMBL/GenBank/DDBJ whole genome shotgun (WGS) entry which is preliminary data.</text>
</comment>
<dbReference type="InterPro" id="IPR002491">
    <property type="entry name" value="ABC_transptr_periplasmic_BD"/>
</dbReference>
<keyword evidence="4" id="KW-1185">Reference proteome</keyword>
<comment type="similarity">
    <text evidence="1">Belongs to the bacterial solute-binding protein 8 family.</text>
</comment>
<evidence type="ECO:0000313" key="4">
    <source>
        <dbReference type="Proteomes" id="UP000481033"/>
    </source>
</evidence>
<dbReference type="InterPro" id="IPR050902">
    <property type="entry name" value="ABC_Transporter_SBP"/>
</dbReference>